<accession>A0A1Z4LQE3</accession>
<keyword evidence="1" id="KW-0472">Membrane</keyword>
<evidence type="ECO:0000313" key="3">
    <source>
        <dbReference type="Proteomes" id="UP000218418"/>
    </source>
</evidence>
<gene>
    <name evidence="2" type="ORF">NIES267_28150</name>
</gene>
<protein>
    <submittedName>
        <fullName evidence="2">Uncharacterized protein</fullName>
    </submittedName>
</protein>
<feature type="transmembrane region" description="Helical" evidence="1">
    <location>
        <begin position="61"/>
        <end position="85"/>
    </location>
</feature>
<proteinExistence type="predicted"/>
<evidence type="ECO:0000313" key="2">
    <source>
        <dbReference type="EMBL" id="BAY83328.1"/>
    </source>
</evidence>
<organism evidence="2 3">
    <name type="scientific">Calothrix parasitica NIES-267</name>
    <dbReference type="NCBI Taxonomy" id="1973488"/>
    <lineage>
        <taxon>Bacteria</taxon>
        <taxon>Bacillati</taxon>
        <taxon>Cyanobacteriota</taxon>
        <taxon>Cyanophyceae</taxon>
        <taxon>Nostocales</taxon>
        <taxon>Calotrichaceae</taxon>
        <taxon>Calothrix</taxon>
    </lineage>
</organism>
<dbReference type="Proteomes" id="UP000218418">
    <property type="component" value="Chromosome"/>
</dbReference>
<dbReference type="OrthoDB" id="292264at2"/>
<name>A0A1Z4LQE3_9CYAN</name>
<evidence type="ECO:0000256" key="1">
    <source>
        <dbReference type="SAM" id="Phobius"/>
    </source>
</evidence>
<sequence length="109" mass="12263">MSKIIGLDNLTVENVNKELANGARFVVFIYCFSLVIVTFKRSSNIHFIQAGESTLKHSIKFTLISVLLGWWGIPWGIIYTIQALVTNFQGGRDMTEQVMSALRQEPGNE</sequence>
<dbReference type="AlphaFoldDB" id="A0A1Z4LQE3"/>
<keyword evidence="1" id="KW-1133">Transmembrane helix</keyword>
<dbReference type="EMBL" id="AP018227">
    <property type="protein sequence ID" value="BAY83328.1"/>
    <property type="molecule type" value="Genomic_DNA"/>
</dbReference>
<keyword evidence="3" id="KW-1185">Reference proteome</keyword>
<feature type="transmembrane region" description="Helical" evidence="1">
    <location>
        <begin position="22"/>
        <end position="40"/>
    </location>
</feature>
<keyword evidence="1" id="KW-0812">Transmembrane</keyword>
<reference evidence="2 3" key="1">
    <citation type="submission" date="2017-06" db="EMBL/GenBank/DDBJ databases">
        <title>Genome sequencing of cyanobaciteial culture collection at National Institute for Environmental Studies (NIES).</title>
        <authorList>
            <person name="Hirose Y."/>
            <person name="Shimura Y."/>
            <person name="Fujisawa T."/>
            <person name="Nakamura Y."/>
            <person name="Kawachi M."/>
        </authorList>
    </citation>
    <scope>NUCLEOTIDE SEQUENCE [LARGE SCALE GENOMIC DNA]</scope>
    <source>
        <strain evidence="2 3">NIES-267</strain>
    </source>
</reference>